<proteinExistence type="predicted"/>
<comment type="caution">
    <text evidence="1">The sequence shown here is derived from an EMBL/GenBank/DDBJ whole genome shotgun (WGS) entry which is preliminary data.</text>
</comment>
<protein>
    <submittedName>
        <fullName evidence="1">Uncharacterized protein</fullName>
    </submittedName>
</protein>
<dbReference type="EMBL" id="QGKX02000996">
    <property type="protein sequence ID" value="KAF3560485.1"/>
    <property type="molecule type" value="Genomic_DNA"/>
</dbReference>
<dbReference type="AlphaFoldDB" id="A0A8S9RA24"/>
<evidence type="ECO:0000313" key="2">
    <source>
        <dbReference type="Proteomes" id="UP000712600"/>
    </source>
</evidence>
<dbReference type="Proteomes" id="UP000712600">
    <property type="component" value="Unassembled WGS sequence"/>
</dbReference>
<evidence type="ECO:0000313" key="1">
    <source>
        <dbReference type="EMBL" id="KAF3560485.1"/>
    </source>
</evidence>
<organism evidence="1 2">
    <name type="scientific">Brassica cretica</name>
    <name type="common">Mustard</name>
    <dbReference type="NCBI Taxonomy" id="69181"/>
    <lineage>
        <taxon>Eukaryota</taxon>
        <taxon>Viridiplantae</taxon>
        <taxon>Streptophyta</taxon>
        <taxon>Embryophyta</taxon>
        <taxon>Tracheophyta</taxon>
        <taxon>Spermatophyta</taxon>
        <taxon>Magnoliopsida</taxon>
        <taxon>eudicotyledons</taxon>
        <taxon>Gunneridae</taxon>
        <taxon>Pentapetalae</taxon>
        <taxon>rosids</taxon>
        <taxon>malvids</taxon>
        <taxon>Brassicales</taxon>
        <taxon>Brassicaceae</taxon>
        <taxon>Brassiceae</taxon>
        <taxon>Brassica</taxon>
    </lineage>
</organism>
<sequence>MNLVKTSLHHAVIVQGRSQQELQGVIKRVHGLLHAKGTGVPQASPREMILTRQSPSSISIVISV</sequence>
<accession>A0A8S9RA24</accession>
<gene>
    <name evidence="1" type="ORF">F2Q69_00013286</name>
</gene>
<name>A0A8S9RA24_BRACR</name>
<reference evidence="1" key="1">
    <citation type="submission" date="2019-12" db="EMBL/GenBank/DDBJ databases">
        <title>Genome sequencing and annotation of Brassica cretica.</title>
        <authorList>
            <person name="Studholme D.J."/>
            <person name="Sarris P."/>
        </authorList>
    </citation>
    <scope>NUCLEOTIDE SEQUENCE</scope>
    <source>
        <strain evidence="1">PFS-109/04</strain>
        <tissue evidence="1">Leaf</tissue>
    </source>
</reference>